<gene>
    <name evidence="1" type="ordered locus">XAC4111</name>
</gene>
<dbReference type="AlphaFoldDB" id="A0AAI7ZIT5"/>
<evidence type="ECO:0000313" key="2">
    <source>
        <dbReference type="Proteomes" id="UP000000576"/>
    </source>
</evidence>
<organism evidence="1 2">
    <name type="scientific">Xanthomonas axonopodis pv. citri (strain 306)</name>
    <dbReference type="NCBI Taxonomy" id="190486"/>
    <lineage>
        <taxon>Bacteria</taxon>
        <taxon>Pseudomonadati</taxon>
        <taxon>Pseudomonadota</taxon>
        <taxon>Gammaproteobacteria</taxon>
        <taxon>Lysobacterales</taxon>
        <taxon>Lysobacteraceae</taxon>
        <taxon>Xanthomonas</taxon>
    </lineage>
</organism>
<dbReference type="InterPro" id="IPR021357">
    <property type="entry name" value="DUF2782"/>
</dbReference>
<dbReference type="KEGG" id="xac:XAC4111"/>
<accession>A0AAI7ZIT5</accession>
<evidence type="ECO:0008006" key="3">
    <source>
        <dbReference type="Google" id="ProtNLM"/>
    </source>
</evidence>
<proteinExistence type="predicted"/>
<protein>
    <recommendedName>
        <fullName evidence="3">DUF2782 domain-containing protein</fullName>
    </recommendedName>
</protein>
<reference evidence="1 2" key="1">
    <citation type="journal article" date="2002" name="Nature">
        <title>Comparison of the genomes of two Xanthomonas pathogens with differing host specificities.</title>
        <authorList>
            <person name="da Silva A.C."/>
            <person name="Ferro J.A."/>
            <person name="Reinach F.C."/>
            <person name="Farah C.S."/>
            <person name="Furlan L.R."/>
            <person name="Quaggio R.B."/>
            <person name="Monteiro-Vitorello C.B."/>
            <person name="Van Sluys M.A."/>
            <person name="Almeida N.F."/>
            <person name="Alves L.M."/>
            <person name="do Amaral A.M."/>
            <person name="Bertolini M.C."/>
            <person name="Camargo L.E."/>
            <person name="Camarotte G."/>
            <person name="Cannavan F."/>
            <person name="Cardozo J."/>
            <person name="Chambergo F."/>
            <person name="Ciapina L.P."/>
            <person name="Cicarelli R.M."/>
            <person name="Coutinho L.L."/>
            <person name="Cursino-Santos J.R."/>
            <person name="El-Dorry H."/>
            <person name="Faria J.B."/>
            <person name="Ferreira A.J."/>
            <person name="Ferreira R.C."/>
            <person name="Ferro M.I."/>
            <person name="Formighieri E.F."/>
            <person name="Franco M.C."/>
            <person name="Greggio C.C."/>
            <person name="Gruber A."/>
            <person name="Katsuyama A.M."/>
            <person name="Kishi L.T."/>
            <person name="Leite R.P."/>
            <person name="Lemos E.G."/>
            <person name="Lemos M.V."/>
            <person name="Locali E.C."/>
            <person name="Machado M.A."/>
            <person name="Madeira A.M."/>
            <person name="Martinez-Rossi N.M."/>
            <person name="Martins E.C."/>
            <person name="Meidanis J."/>
            <person name="Menck C.F."/>
            <person name="Miyaki C.Y."/>
            <person name="Moon D.H."/>
            <person name="Moreira L.M."/>
            <person name="Novo M.T."/>
            <person name="Okura V.K."/>
            <person name="Oliveira M.C."/>
            <person name="Oliveira V.R."/>
            <person name="Pereira H.A."/>
            <person name="Rossi A."/>
            <person name="Sena J.A."/>
            <person name="Silva C."/>
            <person name="de Souza R.F."/>
            <person name="Spinola L.A."/>
            <person name="Takita M.A."/>
            <person name="Tamura R.E."/>
            <person name="Teixeira E.C."/>
            <person name="Tezza R.I."/>
            <person name="Trindade dos Santos M."/>
            <person name="Truffi D."/>
            <person name="Tsai S.M."/>
            <person name="White F.F."/>
            <person name="Setubal J.C."/>
            <person name="Kitajima J.P."/>
        </authorList>
    </citation>
    <scope>NUCLEOTIDE SEQUENCE [LARGE SCALE GENOMIC DNA]</scope>
    <source>
        <strain evidence="1 2">306</strain>
    </source>
</reference>
<evidence type="ECO:0000313" key="1">
    <source>
        <dbReference type="EMBL" id="AAM38946.1"/>
    </source>
</evidence>
<dbReference type="PROSITE" id="PS51257">
    <property type="entry name" value="PROKAR_LIPOPROTEIN"/>
    <property type="match status" value="1"/>
</dbReference>
<dbReference type="Proteomes" id="UP000000576">
    <property type="component" value="Chromosome"/>
</dbReference>
<name>A0AAI7ZIT5_XANAC</name>
<dbReference type="Pfam" id="PF11191">
    <property type="entry name" value="DUF2782"/>
    <property type="match status" value="1"/>
</dbReference>
<sequence>MNKARLLLLPFLLLGGCATSGGDRAGGDIPAGADVTSKTMGNGDKVDEYRVNGQLEMVRVTPARGAPYFLYDRDHDGHTDAERDKVNKVYWQLYSWGLGIGDWGLGIGDWGLGIRKAGAAGRRRSVALFLISGLVG</sequence>
<dbReference type="EMBL" id="AE008923">
    <property type="protein sequence ID" value="AAM38946.1"/>
    <property type="molecule type" value="Genomic_DNA"/>
</dbReference>
<dbReference type="Gene3D" id="2.20.130.30">
    <property type="entry name" value="Protein of unknown function DUF2782"/>
    <property type="match status" value="1"/>
</dbReference>